<dbReference type="InterPro" id="IPR046960">
    <property type="entry name" value="PPR_At4g14850-like_plant"/>
</dbReference>
<evidence type="ECO:0000256" key="2">
    <source>
        <dbReference type="PROSITE-ProRule" id="PRU00708"/>
    </source>
</evidence>
<dbReference type="GO" id="GO:0003723">
    <property type="term" value="F:RNA binding"/>
    <property type="evidence" value="ECO:0007669"/>
    <property type="project" value="InterPro"/>
</dbReference>
<evidence type="ECO:0008006" key="5">
    <source>
        <dbReference type="Google" id="ProtNLM"/>
    </source>
</evidence>
<dbReference type="AlphaFoldDB" id="A0A8T2T783"/>
<dbReference type="FunFam" id="1.25.40.10:FF:000031">
    <property type="entry name" value="Pentatricopeptide repeat-containing protein mitochondrial"/>
    <property type="match status" value="1"/>
</dbReference>
<dbReference type="EMBL" id="CM035419">
    <property type="protein sequence ID" value="KAH7414692.1"/>
    <property type="molecule type" value="Genomic_DNA"/>
</dbReference>
<dbReference type="InterPro" id="IPR011990">
    <property type="entry name" value="TPR-like_helical_dom_sf"/>
</dbReference>
<feature type="repeat" description="PPR" evidence="2">
    <location>
        <begin position="120"/>
        <end position="150"/>
    </location>
</feature>
<dbReference type="OrthoDB" id="7930430at2759"/>
<proteinExistence type="predicted"/>
<gene>
    <name evidence="3" type="ORF">KP509_14G006100</name>
</gene>
<dbReference type="EMBL" id="CM035419">
    <property type="protein sequence ID" value="KAH7414691.1"/>
    <property type="molecule type" value="Genomic_DNA"/>
</dbReference>
<accession>A0A8T2T783</accession>
<protein>
    <recommendedName>
        <fullName evidence="5">Pentatricopeptide repeat-containing protein</fullName>
    </recommendedName>
</protein>
<organism evidence="3 4">
    <name type="scientific">Ceratopteris richardii</name>
    <name type="common">Triangle waterfern</name>
    <dbReference type="NCBI Taxonomy" id="49495"/>
    <lineage>
        <taxon>Eukaryota</taxon>
        <taxon>Viridiplantae</taxon>
        <taxon>Streptophyta</taxon>
        <taxon>Embryophyta</taxon>
        <taxon>Tracheophyta</taxon>
        <taxon>Polypodiopsida</taxon>
        <taxon>Polypodiidae</taxon>
        <taxon>Polypodiales</taxon>
        <taxon>Pteridineae</taxon>
        <taxon>Pteridaceae</taxon>
        <taxon>Parkerioideae</taxon>
        <taxon>Ceratopteris</taxon>
    </lineage>
</organism>
<feature type="repeat" description="PPR" evidence="2">
    <location>
        <begin position="325"/>
        <end position="359"/>
    </location>
</feature>
<comment type="caution">
    <text evidence="3">The sequence shown here is derived from an EMBL/GenBank/DDBJ whole genome shotgun (WGS) entry which is preliminary data.</text>
</comment>
<dbReference type="FunFam" id="1.25.40.10:FF:000158">
    <property type="entry name" value="pentatricopeptide repeat-containing protein At2g33680"/>
    <property type="match status" value="1"/>
</dbReference>
<dbReference type="GO" id="GO:0009451">
    <property type="term" value="P:RNA modification"/>
    <property type="evidence" value="ECO:0007669"/>
    <property type="project" value="InterPro"/>
</dbReference>
<keyword evidence="1" id="KW-0677">Repeat</keyword>
<dbReference type="InterPro" id="IPR002885">
    <property type="entry name" value="PPR_rpt"/>
</dbReference>
<dbReference type="FunFam" id="1.25.40.10:FF:000344">
    <property type="entry name" value="Pentatricopeptide repeat-containing protein"/>
    <property type="match status" value="2"/>
</dbReference>
<evidence type="ECO:0000313" key="4">
    <source>
        <dbReference type="Proteomes" id="UP000825935"/>
    </source>
</evidence>
<reference evidence="3" key="1">
    <citation type="submission" date="2021-08" db="EMBL/GenBank/DDBJ databases">
        <title>WGS assembly of Ceratopteris richardii.</title>
        <authorList>
            <person name="Marchant D.B."/>
            <person name="Chen G."/>
            <person name="Jenkins J."/>
            <person name="Shu S."/>
            <person name="Leebens-Mack J."/>
            <person name="Grimwood J."/>
            <person name="Schmutz J."/>
            <person name="Soltis P."/>
            <person name="Soltis D."/>
            <person name="Chen Z.-H."/>
        </authorList>
    </citation>
    <scope>NUCLEOTIDE SEQUENCE</scope>
    <source>
        <strain evidence="3">Whitten #5841</strain>
        <tissue evidence="3">Leaf</tissue>
    </source>
</reference>
<feature type="repeat" description="PPR" evidence="2">
    <location>
        <begin position="427"/>
        <end position="461"/>
    </location>
</feature>
<dbReference type="EMBL" id="CM035419">
    <property type="protein sequence ID" value="KAH7414690.1"/>
    <property type="molecule type" value="Genomic_DNA"/>
</dbReference>
<dbReference type="Pfam" id="PF01535">
    <property type="entry name" value="PPR"/>
    <property type="match status" value="3"/>
</dbReference>
<dbReference type="PANTHER" id="PTHR24015">
    <property type="entry name" value="OS07G0578800 PROTEIN-RELATED"/>
    <property type="match status" value="1"/>
</dbReference>
<feature type="repeat" description="PPR" evidence="2">
    <location>
        <begin position="631"/>
        <end position="665"/>
    </location>
</feature>
<dbReference type="Pfam" id="PF13041">
    <property type="entry name" value="PPR_2"/>
    <property type="match status" value="6"/>
</dbReference>
<evidence type="ECO:0000313" key="3">
    <source>
        <dbReference type="EMBL" id="KAH7414691.1"/>
    </source>
</evidence>
<dbReference type="Proteomes" id="UP000825935">
    <property type="component" value="Chromosome 14"/>
</dbReference>
<dbReference type="GO" id="GO:0048731">
    <property type="term" value="P:system development"/>
    <property type="evidence" value="ECO:0007669"/>
    <property type="project" value="UniProtKB-ARBA"/>
</dbReference>
<sequence length="913" mass="100333">MRSAWSQQACLPRGVVVKSQGNYSQLVSRRRSRPSSTNLKVLFLIEQGVLPQLSIQDIAYILQTCKRNQDYHLSIRLHSYMQRNNLDTHPLLGNYLVPMLVDVGCIREAQQVFDRLVHVNEWSWDSLIWGYVNHGKLQHALSLYAKMPKDDSIHPLGRTFVSLLRACAKLKNLKSGLEIHADVSKRGLIQKDPFIGSSLIDLYAKCGFLAKAQEVFNGLLVKDVVCWTALVSGYAEHGSPEEALYHFKQMRLQNIVPDAVTFVCALKACANLSAEADGEELHIELERLGLLYINVILGNALVDMYTKSGSMRRAHEVLDKLPNRNVISWTTLISGYVEGGYGQEALICYEQMLRDGIFPNSITYTCILKNCGNIGALEKGYQIHSIIVFLGLFTEDLLVGNGLVDMYANVGAFHQALVAFEKLSVRNSVTWATVILCCTEQGEGEKALELYHHMQLEGVIPDTITFICGLKSCAITGAIDKGREIHVELERQGLVAGNVFVGNTLVDMYAKCGALALAREVLNSLRVKDVVSWTALLSGYVDHGLFEDALEGFEQMQLAGIPPNVVTYVCALKACSIAKATDIGQQIHADIAKDGSLERDPAIGNMLIDVYAKGGLLVSAQEVFDRLPMRTIVSWATLILGYAENGCGEEAINLFEQMQIDGHAPDSATLICVLKACCTVGALDKGREIHAEIERQGLLEKELVGNMLITMYANAGLLVQAQQVFDRLPIQDVVSWTALMAGYAQVGDSESVFYAYNSMLRNGLAPDPVTFVVVLNACSRMGFVNMSQTLFEKMSKEHGMTPTLDHHICLINSFVRVGHLKEGEAMIRHIPECYNSGMWNAVLNSCKSWGDVEFARWAFAFAAPDGNKNAVAHVVVSNAAPNGSKKSVAHVAVSNVDVNCHIGGNSNGSLPIM</sequence>
<dbReference type="NCBIfam" id="TIGR00756">
    <property type="entry name" value="PPR"/>
    <property type="match status" value="6"/>
</dbReference>
<feature type="repeat" description="PPR" evidence="2">
    <location>
        <begin position="732"/>
        <end position="766"/>
    </location>
</feature>
<dbReference type="PROSITE" id="PS51375">
    <property type="entry name" value="PPR"/>
    <property type="match status" value="8"/>
</dbReference>
<evidence type="ECO:0000256" key="1">
    <source>
        <dbReference type="ARBA" id="ARBA00022737"/>
    </source>
</evidence>
<feature type="repeat" description="PPR" evidence="2">
    <location>
        <begin position="767"/>
        <end position="802"/>
    </location>
</feature>
<dbReference type="Gene3D" id="1.25.40.10">
    <property type="entry name" value="Tetratricopeptide repeat domain"/>
    <property type="match status" value="7"/>
</dbReference>
<dbReference type="PANTHER" id="PTHR24015:SF548">
    <property type="entry name" value="OS08G0340900 PROTEIN"/>
    <property type="match status" value="1"/>
</dbReference>
<feature type="repeat" description="PPR" evidence="2">
    <location>
        <begin position="529"/>
        <end position="563"/>
    </location>
</feature>
<feature type="repeat" description="PPR" evidence="2">
    <location>
        <begin position="223"/>
        <end position="257"/>
    </location>
</feature>
<name>A0A8T2T783_CERRI</name>
<keyword evidence="4" id="KW-1185">Reference proteome</keyword>